<evidence type="ECO:0000313" key="2">
    <source>
        <dbReference type="Proteomes" id="UP000248916"/>
    </source>
</evidence>
<dbReference type="EMBL" id="QKZL01000032">
    <property type="protein sequence ID" value="PZX11367.1"/>
    <property type="molecule type" value="Genomic_DNA"/>
</dbReference>
<reference evidence="1 2" key="1">
    <citation type="submission" date="2018-06" db="EMBL/GenBank/DDBJ databases">
        <title>Genomic Encyclopedia of Archaeal and Bacterial Type Strains, Phase II (KMG-II): from individual species to whole genera.</title>
        <authorList>
            <person name="Goeker M."/>
        </authorList>
    </citation>
    <scope>NUCLEOTIDE SEQUENCE [LARGE SCALE GENOMIC DNA]</scope>
    <source>
        <strain evidence="1 2">DSM 22009</strain>
    </source>
</reference>
<dbReference type="Proteomes" id="UP000248916">
    <property type="component" value="Unassembled WGS sequence"/>
</dbReference>
<dbReference type="AlphaFoldDB" id="A0A2W7MYZ2"/>
<name>A0A2W7MYZ2_9RHOB</name>
<keyword evidence="2" id="KW-1185">Reference proteome</keyword>
<proteinExistence type="predicted"/>
<comment type="caution">
    <text evidence="1">The sequence shown here is derived from an EMBL/GenBank/DDBJ whole genome shotgun (WGS) entry which is preliminary data.</text>
</comment>
<gene>
    <name evidence="1" type="ORF">LX81_03958</name>
</gene>
<organism evidence="1 2">
    <name type="scientific">Palleronia aestuarii</name>
    <dbReference type="NCBI Taxonomy" id="568105"/>
    <lineage>
        <taxon>Bacteria</taxon>
        <taxon>Pseudomonadati</taxon>
        <taxon>Pseudomonadota</taxon>
        <taxon>Alphaproteobacteria</taxon>
        <taxon>Rhodobacterales</taxon>
        <taxon>Roseobacteraceae</taxon>
        <taxon>Palleronia</taxon>
    </lineage>
</organism>
<accession>A0A2W7MYZ2</accession>
<sequence length="94" mass="9959">MPAICDRTTTSMRFADGIDAGTVAAAQDRVLLLLDMAEVSGTKMSLEPYTDGGVARLRSSQHLSRAARGFPAGRLDFGRHAAAALSALEQPKEI</sequence>
<evidence type="ECO:0000313" key="1">
    <source>
        <dbReference type="EMBL" id="PZX11367.1"/>
    </source>
</evidence>
<protein>
    <submittedName>
        <fullName evidence="1">Uncharacterized protein</fullName>
    </submittedName>
</protein>